<evidence type="ECO:0000313" key="3">
    <source>
        <dbReference type="Proteomes" id="UP001195941"/>
    </source>
</evidence>
<proteinExistence type="predicted"/>
<feature type="signal peptide" evidence="1">
    <location>
        <begin position="1"/>
        <end position="27"/>
    </location>
</feature>
<name>A0ABS5HW07_9RHOB</name>
<dbReference type="RefSeq" id="WP_212702693.1">
    <property type="nucleotide sequence ID" value="NZ_JADMKU010000022.1"/>
</dbReference>
<comment type="caution">
    <text evidence="2">The sequence shown here is derived from an EMBL/GenBank/DDBJ whole genome shotgun (WGS) entry which is preliminary data.</text>
</comment>
<evidence type="ECO:0000313" key="2">
    <source>
        <dbReference type="EMBL" id="MBR9653069.1"/>
    </source>
</evidence>
<dbReference type="Proteomes" id="UP001195941">
    <property type="component" value="Unassembled WGS sequence"/>
</dbReference>
<reference evidence="2 3" key="1">
    <citation type="journal article" date="2021" name="Arch. Microbiol.">
        <title>Thalassobius aquimarinus sp. nov., isolated from the Sea of Japan seashore.</title>
        <authorList>
            <person name="Kurilenko V.V."/>
            <person name="Romanenko L.A."/>
            <person name="Chernysheva N.Y."/>
            <person name="Velansky P.V."/>
            <person name="Tekutyeva L.A."/>
            <person name="Isaeva M.P."/>
            <person name="Mikhailov V.V."/>
        </authorList>
    </citation>
    <scope>NUCLEOTIDE SEQUENCE [LARGE SCALE GENOMIC DNA]</scope>
    <source>
        <strain evidence="2 3">KMM 8518</strain>
    </source>
</reference>
<sequence length="81" mass="8494">MTGNRKTIQTLAITVITSVLMVGASIAGTTTPCDEAMNQIWSIDDAKSFEAIESEISALAVKPSDAALENSVSFPNEDDGC</sequence>
<keyword evidence="1" id="KW-0732">Signal</keyword>
<protein>
    <submittedName>
        <fullName evidence="2">Uncharacterized protein</fullName>
    </submittedName>
</protein>
<gene>
    <name evidence="2" type="ORF">IT775_18275</name>
</gene>
<organism evidence="2 3">
    <name type="scientific">Thalassovita aquimarina</name>
    <dbReference type="NCBI Taxonomy" id="2785917"/>
    <lineage>
        <taxon>Bacteria</taxon>
        <taxon>Pseudomonadati</taxon>
        <taxon>Pseudomonadota</taxon>
        <taxon>Alphaproteobacteria</taxon>
        <taxon>Rhodobacterales</taxon>
        <taxon>Roseobacteraceae</taxon>
        <taxon>Thalassovita</taxon>
    </lineage>
</organism>
<dbReference type="EMBL" id="JADMKU010000022">
    <property type="protein sequence ID" value="MBR9653069.1"/>
    <property type="molecule type" value="Genomic_DNA"/>
</dbReference>
<keyword evidence="3" id="KW-1185">Reference proteome</keyword>
<accession>A0ABS5HW07</accession>
<evidence type="ECO:0000256" key="1">
    <source>
        <dbReference type="SAM" id="SignalP"/>
    </source>
</evidence>
<feature type="chain" id="PRO_5047408675" evidence="1">
    <location>
        <begin position="28"/>
        <end position="81"/>
    </location>
</feature>